<comment type="caution">
    <text evidence="2">The sequence shown here is derived from an EMBL/GenBank/DDBJ whole genome shotgun (WGS) entry which is preliminary data.</text>
</comment>
<evidence type="ECO:0000313" key="2">
    <source>
        <dbReference type="EMBL" id="GIY61573.1"/>
    </source>
</evidence>
<dbReference type="EMBL" id="BPLR01013484">
    <property type="protein sequence ID" value="GIY61573.1"/>
    <property type="molecule type" value="Genomic_DNA"/>
</dbReference>
<sequence length="94" mass="10606">MIISVKQTYIKNTIQTLHTANFRQSVFISLSQKLIHHSATKHPTEDCSKRIAKKEARDLPSGSKKKSSSIDDIPAESCLHCYPFLQQASSLRVH</sequence>
<evidence type="ECO:0000256" key="1">
    <source>
        <dbReference type="SAM" id="MobiDB-lite"/>
    </source>
</evidence>
<name>A0AAV4UV10_CAEEX</name>
<keyword evidence="3" id="KW-1185">Reference proteome</keyword>
<feature type="region of interest" description="Disordered" evidence="1">
    <location>
        <begin position="38"/>
        <end position="71"/>
    </location>
</feature>
<proteinExistence type="predicted"/>
<evidence type="ECO:0000313" key="3">
    <source>
        <dbReference type="Proteomes" id="UP001054945"/>
    </source>
</evidence>
<organism evidence="2 3">
    <name type="scientific">Caerostris extrusa</name>
    <name type="common">Bark spider</name>
    <name type="synonym">Caerostris bankana</name>
    <dbReference type="NCBI Taxonomy" id="172846"/>
    <lineage>
        <taxon>Eukaryota</taxon>
        <taxon>Metazoa</taxon>
        <taxon>Ecdysozoa</taxon>
        <taxon>Arthropoda</taxon>
        <taxon>Chelicerata</taxon>
        <taxon>Arachnida</taxon>
        <taxon>Araneae</taxon>
        <taxon>Araneomorphae</taxon>
        <taxon>Entelegynae</taxon>
        <taxon>Araneoidea</taxon>
        <taxon>Araneidae</taxon>
        <taxon>Caerostris</taxon>
    </lineage>
</organism>
<protein>
    <submittedName>
        <fullName evidence="2">Uncharacterized protein</fullName>
    </submittedName>
</protein>
<gene>
    <name evidence="2" type="ORF">CEXT_11941</name>
</gene>
<dbReference type="Proteomes" id="UP001054945">
    <property type="component" value="Unassembled WGS sequence"/>
</dbReference>
<feature type="compositionally biased region" description="Basic and acidic residues" evidence="1">
    <location>
        <begin position="42"/>
        <end position="58"/>
    </location>
</feature>
<dbReference type="AlphaFoldDB" id="A0AAV4UV10"/>
<reference evidence="2 3" key="1">
    <citation type="submission" date="2021-06" db="EMBL/GenBank/DDBJ databases">
        <title>Caerostris extrusa draft genome.</title>
        <authorList>
            <person name="Kono N."/>
            <person name="Arakawa K."/>
        </authorList>
    </citation>
    <scope>NUCLEOTIDE SEQUENCE [LARGE SCALE GENOMIC DNA]</scope>
</reference>
<accession>A0AAV4UV10</accession>